<evidence type="ECO:0000259" key="2">
    <source>
        <dbReference type="Pfam" id="PF12776"/>
    </source>
</evidence>
<dbReference type="PANTHER" id="PTHR46934">
    <property type="entry name" value="MYB_DNA-BIND_3 DOMAIN-CONTAINING PROTEIN-RELATED"/>
    <property type="match status" value="1"/>
</dbReference>
<dbReference type="OrthoDB" id="689554at2759"/>
<evidence type="ECO:0000313" key="4">
    <source>
        <dbReference type="Proteomes" id="UP000011116"/>
    </source>
</evidence>
<dbReference type="Gramene" id="HORVU.MOREX.r3.7HG0679390.1">
    <property type="protein sequence ID" value="HORVU.MOREX.r3.7HG0679390.1"/>
    <property type="gene ID" value="HORVU.MOREX.r3.7HG0679390"/>
</dbReference>
<dbReference type="KEGG" id="hvg:123408566"/>
<dbReference type="RefSeq" id="XP_044957580.1">
    <property type="nucleotide sequence ID" value="XM_045101645.1"/>
</dbReference>
<reference evidence="3" key="2">
    <citation type="submission" date="2020-10" db="EMBL/GenBank/DDBJ databases">
        <authorList>
            <person name="Scholz U."/>
            <person name="Mascher M."/>
            <person name="Fiebig A."/>
        </authorList>
    </citation>
    <scope>NUCLEOTIDE SEQUENCE [LARGE SCALE GENOMIC DNA]</scope>
    <source>
        <strain evidence="3">cv. Morex</strain>
    </source>
</reference>
<dbReference type="GeneID" id="123408566"/>
<feature type="domain" description="Myb/SANT-like" evidence="2">
    <location>
        <begin position="48"/>
        <end position="142"/>
    </location>
</feature>
<accession>A0A8I6Z1Z4</accession>
<gene>
    <name evidence="3" type="primary">LOC123408566</name>
</gene>
<reference evidence="3" key="3">
    <citation type="submission" date="2022-01" db="UniProtKB">
        <authorList>
            <consortium name="EnsemblPlants"/>
        </authorList>
    </citation>
    <scope>IDENTIFICATION</scope>
    <source>
        <strain evidence="3">subsp. vulgare</strain>
    </source>
</reference>
<dbReference type="Pfam" id="PF12776">
    <property type="entry name" value="Myb_DNA-bind_3"/>
    <property type="match status" value="1"/>
</dbReference>
<dbReference type="Proteomes" id="UP000011116">
    <property type="component" value="Chromosome 7H"/>
</dbReference>
<reference evidence="4" key="1">
    <citation type="journal article" date="2012" name="Nature">
        <title>A physical, genetic and functional sequence assembly of the barley genome.</title>
        <authorList>
            <consortium name="The International Barley Genome Sequencing Consortium"/>
            <person name="Mayer K.F."/>
            <person name="Waugh R."/>
            <person name="Brown J.W."/>
            <person name="Schulman A."/>
            <person name="Langridge P."/>
            <person name="Platzer M."/>
            <person name="Fincher G.B."/>
            <person name="Muehlbauer G.J."/>
            <person name="Sato K."/>
            <person name="Close T.J."/>
            <person name="Wise R.P."/>
            <person name="Stein N."/>
        </authorList>
    </citation>
    <scope>NUCLEOTIDE SEQUENCE [LARGE SCALE GENOMIC DNA]</scope>
    <source>
        <strain evidence="4">cv. Morex</strain>
    </source>
</reference>
<protein>
    <recommendedName>
        <fullName evidence="2">Myb/SANT-like domain-containing protein</fullName>
    </recommendedName>
</protein>
<evidence type="ECO:0000313" key="3">
    <source>
        <dbReference type="EnsemblPlants" id="HORVU.MOREX.r3.7HG0679390.1"/>
    </source>
</evidence>
<dbReference type="PANTHER" id="PTHR46934:SF11">
    <property type="entry name" value="MYB_SANT-LIKE DOMAIN-CONTAINING PROTEIN"/>
    <property type="match status" value="1"/>
</dbReference>
<proteinExistence type="predicted"/>
<dbReference type="EnsemblPlants" id="HORVU.MOREX.r3.7HG0679390.1">
    <property type="protein sequence ID" value="HORVU.MOREX.r3.7HG0679390.1"/>
    <property type="gene ID" value="HORVU.MOREX.r3.7HG0679390"/>
</dbReference>
<name>A0A8I6Z1Z4_HORVV</name>
<organism evidence="3 4">
    <name type="scientific">Hordeum vulgare subsp. vulgare</name>
    <name type="common">Domesticated barley</name>
    <dbReference type="NCBI Taxonomy" id="112509"/>
    <lineage>
        <taxon>Eukaryota</taxon>
        <taxon>Viridiplantae</taxon>
        <taxon>Streptophyta</taxon>
        <taxon>Embryophyta</taxon>
        <taxon>Tracheophyta</taxon>
        <taxon>Spermatophyta</taxon>
        <taxon>Magnoliopsida</taxon>
        <taxon>Liliopsida</taxon>
        <taxon>Poales</taxon>
        <taxon>Poaceae</taxon>
        <taxon>BOP clade</taxon>
        <taxon>Pooideae</taxon>
        <taxon>Triticodae</taxon>
        <taxon>Triticeae</taxon>
        <taxon>Hordeinae</taxon>
        <taxon>Hordeum</taxon>
    </lineage>
</organism>
<feature type="region of interest" description="Disordered" evidence="1">
    <location>
        <begin position="25"/>
        <end position="46"/>
    </location>
</feature>
<keyword evidence="4" id="KW-1185">Reference proteome</keyword>
<evidence type="ECO:0000256" key="1">
    <source>
        <dbReference type="SAM" id="MobiDB-lite"/>
    </source>
</evidence>
<feature type="compositionally biased region" description="Basic residues" evidence="1">
    <location>
        <begin position="25"/>
        <end position="41"/>
    </location>
</feature>
<feature type="region of interest" description="Disordered" evidence="1">
    <location>
        <begin position="216"/>
        <end position="236"/>
    </location>
</feature>
<dbReference type="AlphaFoldDB" id="A0A8I6Z1Z4"/>
<sequence>MMFGRVSPKFVAPSKKLSPKACITKRKGTSPKGCTSKRKGASPKARASWTFEQEKTLVELFHEHNNPLFRGDNGWSTEAWNKITREMNEKHPYALFTKLQIQNKEKELKRDYRFLKEARMQSGISWDDSRKMVVAEPALWENILISFPKAKKFRSNRASFPLFDALGELHDGQTAEGTLNFTSSEPSQHPILTQVDNVDEPFERESTFLDMEERVDDDDDDDEISISSQQPEKAVGKYPMEVQGTVGKRVEKEPKKRKKADVAGMMESYIAMKTKQDGEEAAARERAKADVDEFSIKKCIAVANEIEELSTEEKVDAFDVFMNEQKREILLSADPSSRIMWLRRQLGRLA</sequence>
<dbReference type="InterPro" id="IPR024752">
    <property type="entry name" value="Myb/SANT-like_dom"/>
</dbReference>